<gene>
    <name evidence="1" type="ORF">TSUD_290470</name>
</gene>
<keyword evidence="2" id="KW-1185">Reference proteome</keyword>
<organism evidence="1 2">
    <name type="scientific">Trifolium subterraneum</name>
    <name type="common">Subterranean clover</name>
    <dbReference type="NCBI Taxonomy" id="3900"/>
    <lineage>
        <taxon>Eukaryota</taxon>
        <taxon>Viridiplantae</taxon>
        <taxon>Streptophyta</taxon>
        <taxon>Embryophyta</taxon>
        <taxon>Tracheophyta</taxon>
        <taxon>Spermatophyta</taxon>
        <taxon>Magnoliopsida</taxon>
        <taxon>eudicotyledons</taxon>
        <taxon>Gunneridae</taxon>
        <taxon>Pentapetalae</taxon>
        <taxon>rosids</taxon>
        <taxon>fabids</taxon>
        <taxon>Fabales</taxon>
        <taxon>Fabaceae</taxon>
        <taxon>Papilionoideae</taxon>
        <taxon>50 kb inversion clade</taxon>
        <taxon>NPAAA clade</taxon>
        <taxon>Hologalegina</taxon>
        <taxon>IRL clade</taxon>
        <taxon>Trifolieae</taxon>
        <taxon>Trifolium</taxon>
    </lineage>
</organism>
<dbReference type="Proteomes" id="UP000242715">
    <property type="component" value="Unassembled WGS sequence"/>
</dbReference>
<evidence type="ECO:0000313" key="2">
    <source>
        <dbReference type="Proteomes" id="UP000242715"/>
    </source>
</evidence>
<sequence>MFVNLNLCRIHPKSKLLLLQCNLKRWWCDELLRTTWGHTSPDLPLVLNPSGAVLAAVPQPLPFGVARVLKMLTAVHVVSDSSRSCTADLGTSSCSQFLDP</sequence>
<name>A0A2Z6MTI0_TRISU</name>
<reference evidence="2" key="1">
    <citation type="journal article" date="2017" name="Front. Plant Sci.">
        <title>Climate Clever Clovers: New Paradigm to Reduce the Environmental Footprint of Ruminants by Breeding Low Methanogenic Forages Utilizing Haplotype Variation.</title>
        <authorList>
            <person name="Kaur P."/>
            <person name="Appels R."/>
            <person name="Bayer P.E."/>
            <person name="Keeble-Gagnere G."/>
            <person name="Wang J."/>
            <person name="Hirakawa H."/>
            <person name="Shirasawa K."/>
            <person name="Vercoe P."/>
            <person name="Stefanova K."/>
            <person name="Durmic Z."/>
            <person name="Nichols P."/>
            <person name="Revell C."/>
            <person name="Isobe S.N."/>
            <person name="Edwards D."/>
            <person name="Erskine W."/>
        </authorList>
    </citation>
    <scope>NUCLEOTIDE SEQUENCE [LARGE SCALE GENOMIC DNA]</scope>
    <source>
        <strain evidence="2">cv. Daliak</strain>
    </source>
</reference>
<proteinExistence type="predicted"/>
<dbReference type="AlphaFoldDB" id="A0A2Z6MTI0"/>
<accession>A0A2Z6MTI0</accession>
<dbReference type="EMBL" id="DF973345">
    <property type="protein sequence ID" value="GAU26995.1"/>
    <property type="molecule type" value="Genomic_DNA"/>
</dbReference>
<protein>
    <submittedName>
        <fullName evidence="1">Uncharacterized protein</fullName>
    </submittedName>
</protein>
<evidence type="ECO:0000313" key="1">
    <source>
        <dbReference type="EMBL" id="GAU26995.1"/>
    </source>
</evidence>